<evidence type="ECO:0000313" key="2">
    <source>
        <dbReference type="Proteomes" id="UP000237347"/>
    </source>
</evidence>
<dbReference type="EMBL" id="PKMF04000187">
    <property type="protein sequence ID" value="KAK7844323.1"/>
    <property type="molecule type" value="Genomic_DNA"/>
</dbReference>
<organism evidence="1 2">
    <name type="scientific">Quercus suber</name>
    <name type="common">Cork oak</name>
    <dbReference type="NCBI Taxonomy" id="58331"/>
    <lineage>
        <taxon>Eukaryota</taxon>
        <taxon>Viridiplantae</taxon>
        <taxon>Streptophyta</taxon>
        <taxon>Embryophyta</taxon>
        <taxon>Tracheophyta</taxon>
        <taxon>Spermatophyta</taxon>
        <taxon>Magnoliopsida</taxon>
        <taxon>eudicotyledons</taxon>
        <taxon>Gunneridae</taxon>
        <taxon>Pentapetalae</taxon>
        <taxon>rosids</taxon>
        <taxon>fabids</taxon>
        <taxon>Fagales</taxon>
        <taxon>Fagaceae</taxon>
        <taxon>Quercus</taxon>
    </lineage>
</organism>
<comment type="caution">
    <text evidence="1">The sequence shown here is derived from an EMBL/GenBank/DDBJ whole genome shotgun (WGS) entry which is preliminary data.</text>
</comment>
<name>A0AAW0KXM4_QUESU</name>
<reference evidence="1 2" key="1">
    <citation type="journal article" date="2018" name="Sci. Data">
        <title>The draft genome sequence of cork oak.</title>
        <authorList>
            <person name="Ramos A.M."/>
            <person name="Usie A."/>
            <person name="Barbosa P."/>
            <person name="Barros P.M."/>
            <person name="Capote T."/>
            <person name="Chaves I."/>
            <person name="Simoes F."/>
            <person name="Abreu I."/>
            <person name="Carrasquinho I."/>
            <person name="Faro C."/>
            <person name="Guimaraes J.B."/>
            <person name="Mendonca D."/>
            <person name="Nobrega F."/>
            <person name="Rodrigues L."/>
            <person name="Saibo N.J.M."/>
            <person name="Varela M.C."/>
            <person name="Egas C."/>
            <person name="Matos J."/>
            <person name="Miguel C.M."/>
            <person name="Oliveira M.M."/>
            <person name="Ricardo C.P."/>
            <person name="Goncalves S."/>
        </authorList>
    </citation>
    <scope>NUCLEOTIDE SEQUENCE [LARGE SCALE GENOMIC DNA]</scope>
    <source>
        <strain evidence="2">cv. HL8</strain>
    </source>
</reference>
<protein>
    <submittedName>
        <fullName evidence="1">Ribonuclease h protein</fullName>
    </submittedName>
</protein>
<proteinExistence type="predicted"/>
<dbReference type="AlphaFoldDB" id="A0AAW0KXM4"/>
<accession>A0AAW0KXM4</accession>
<dbReference type="Proteomes" id="UP000237347">
    <property type="component" value="Unassembled WGS sequence"/>
</dbReference>
<evidence type="ECO:0000313" key="1">
    <source>
        <dbReference type="EMBL" id="KAK7844323.1"/>
    </source>
</evidence>
<sequence>MSSFQLPKNTSAQIDARRCDFFLRFSDSNCHLYPKAWDSICKPKSSSGLNFRRAHDLNKALVSKLGWTIALSADKPWANLLRSKYLRGRSLLNASAKTNSSPLWHGSASAFSGGGAAAASAAAAGGSSLGFSPSAAGGAGAGSGGGAAATAGGSSCFFSGSGGGGGGTTSFSS</sequence>
<keyword evidence="2" id="KW-1185">Reference proteome</keyword>
<gene>
    <name evidence="1" type="ORF">CFP56_011002</name>
</gene>